<dbReference type="SUPFAM" id="SSF50331">
    <property type="entry name" value="MOP-like"/>
    <property type="match status" value="1"/>
</dbReference>
<keyword evidence="2" id="KW-0547">Nucleotide-binding</keyword>
<dbReference type="FunFam" id="3.40.50.300:FF:000425">
    <property type="entry name" value="Probable ABC transporter, ATP-binding subunit"/>
    <property type="match status" value="1"/>
</dbReference>
<dbReference type="RefSeq" id="WP_073253781.1">
    <property type="nucleotide sequence ID" value="NZ_FRCS01000002.1"/>
</dbReference>
<dbReference type="STRING" id="134849.SAMN05443668_102293"/>
<accession>A0A1M7MVJ2</accession>
<dbReference type="PROSITE" id="PS50893">
    <property type="entry name" value="ABC_TRANSPORTER_2"/>
    <property type="match status" value="1"/>
</dbReference>
<protein>
    <recommendedName>
        <fullName evidence="4">ABC-type quaternary amine transporter</fullName>
        <ecNumber evidence="4">7.6.2.9</ecNumber>
    </recommendedName>
</protein>
<dbReference type="GO" id="GO:0043190">
    <property type="term" value="C:ATP-binding cassette (ABC) transporter complex"/>
    <property type="evidence" value="ECO:0007669"/>
    <property type="project" value="InterPro"/>
</dbReference>
<evidence type="ECO:0000256" key="4">
    <source>
        <dbReference type="ARBA" id="ARBA00066388"/>
    </source>
</evidence>
<dbReference type="SMART" id="SM00382">
    <property type="entry name" value="AAA"/>
    <property type="match status" value="1"/>
</dbReference>
<dbReference type="PANTHER" id="PTHR42781">
    <property type="entry name" value="SPERMIDINE/PUTRESCINE IMPORT ATP-BINDING PROTEIN POTA"/>
    <property type="match status" value="1"/>
</dbReference>
<dbReference type="GO" id="GO:0016887">
    <property type="term" value="F:ATP hydrolysis activity"/>
    <property type="evidence" value="ECO:0007669"/>
    <property type="project" value="InterPro"/>
</dbReference>
<dbReference type="Proteomes" id="UP000184440">
    <property type="component" value="Unassembled WGS sequence"/>
</dbReference>
<dbReference type="EMBL" id="FRCS01000002">
    <property type="protein sequence ID" value="SHM95155.1"/>
    <property type="molecule type" value="Genomic_DNA"/>
</dbReference>
<evidence type="ECO:0000256" key="1">
    <source>
        <dbReference type="ARBA" id="ARBA00022448"/>
    </source>
</evidence>
<dbReference type="Gene3D" id="3.40.50.300">
    <property type="entry name" value="P-loop containing nucleotide triphosphate hydrolases"/>
    <property type="match status" value="1"/>
</dbReference>
<dbReference type="InterPro" id="IPR027417">
    <property type="entry name" value="P-loop_NTPase"/>
</dbReference>
<dbReference type="InterPro" id="IPR003439">
    <property type="entry name" value="ABC_transporter-like_ATP-bd"/>
</dbReference>
<dbReference type="PROSITE" id="PS00211">
    <property type="entry name" value="ABC_TRANSPORTER_1"/>
    <property type="match status" value="1"/>
</dbReference>
<keyword evidence="1" id="KW-0813">Transport</keyword>
<sequence length="357" mass="37512">MTAVADLRQDSVEVALSGLRRTFGNVHALDGLNLTLSPGELVALLGPSGCGKTTALRVLAGLEDADEGTVTVGGKDLTRVPANRRGMGMVFQAYSLFPHLTAVENVEFGLRLRKTGAAERRKRASEALELVGLSAQAGRYPHELSGGQQQRVALARALAIRPAVLLLDEPLSALDAKVRVQLRDEIRRIQLEVGTTTLFVTHDQEEALAVADRVGVMRAGNLEQIGPPEEVYARPTTAFVAEFVGLSNRLPGEVRDGGTVEVLGQVLPLADSDVAPRGTAVTTYVRPEAVEVTPDQEGQARVVAAAFLGSSSRVTVTMPGGESILAQVSSSAVSDLAPGTAVRVTFARTPVAATPAS</sequence>
<dbReference type="SUPFAM" id="SSF52540">
    <property type="entry name" value="P-loop containing nucleoside triphosphate hydrolases"/>
    <property type="match status" value="1"/>
</dbReference>
<dbReference type="InterPro" id="IPR050093">
    <property type="entry name" value="ABC_SmlMolc_Importer"/>
</dbReference>
<gene>
    <name evidence="6" type="ORF">SAMN05443668_102293</name>
</gene>
<dbReference type="InterPro" id="IPR013611">
    <property type="entry name" value="Transp-assoc_OB_typ2"/>
</dbReference>
<dbReference type="EC" id="7.6.2.9" evidence="4"/>
<evidence type="ECO:0000313" key="6">
    <source>
        <dbReference type="EMBL" id="SHM95155.1"/>
    </source>
</evidence>
<dbReference type="Pfam" id="PF00005">
    <property type="entry name" value="ABC_tran"/>
    <property type="match status" value="1"/>
</dbReference>
<reference evidence="6 7" key="1">
    <citation type="submission" date="2016-11" db="EMBL/GenBank/DDBJ databases">
        <authorList>
            <person name="Jaros S."/>
            <person name="Januszkiewicz K."/>
            <person name="Wedrychowicz H."/>
        </authorList>
    </citation>
    <scope>NUCLEOTIDE SEQUENCE [LARGE SCALE GENOMIC DNA]</scope>
    <source>
        <strain evidence="6 7">DSM 46144</strain>
    </source>
</reference>
<dbReference type="Pfam" id="PF08402">
    <property type="entry name" value="TOBE_2"/>
    <property type="match status" value="1"/>
</dbReference>
<evidence type="ECO:0000313" key="7">
    <source>
        <dbReference type="Proteomes" id="UP000184440"/>
    </source>
</evidence>
<evidence type="ECO:0000256" key="3">
    <source>
        <dbReference type="ARBA" id="ARBA00022840"/>
    </source>
</evidence>
<keyword evidence="3 6" id="KW-0067">ATP-binding</keyword>
<dbReference type="InterPro" id="IPR003593">
    <property type="entry name" value="AAA+_ATPase"/>
</dbReference>
<dbReference type="GO" id="GO:0015418">
    <property type="term" value="F:ABC-type quaternary ammonium compound transporting activity"/>
    <property type="evidence" value="ECO:0007669"/>
    <property type="project" value="UniProtKB-EC"/>
</dbReference>
<feature type="domain" description="ABC transporter" evidence="5">
    <location>
        <begin position="14"/>
        <end position="244"/>
    </location>
</feature>
<proteinExistence type="predicted"/>
<organism evidence="6 7">
    <name type="scientific">Cryptosporangium aurantiacum</name>
    <dbReference type="NCBI Taxonomy" id="134849"/>
    <lineage>
        <taxon>Bacteria</taxon>
        <taxon>Bacillati</taxon>
        <taxon>Actinomycetota</taxon>
        <taxon>Actinomycetes</taxon>
        <taxon>Cryptosporangiales</taxon>
        <taxon>Cryptosporangiaceae</taxon>
        <taxon>Cryptosporangium</taxon>
    </lineage>
</organism>
<evidence type="ECO:0000256" key="2">
    <source>
        <dbReference type="ARBA" id="ARBA00022741"/>
    </source>
</evidence>
<dbReference type="PANTHER" id="PTHR42781:SF4">
    <property type="entry name" value="SPERMIDINE_PUTRESCINE IMPORT ATP-BINDING PROTEIN POTA"/>
    <property type="match status" value="1"/>
</dbReference>
<name>A0A1M7MVJ2_9ACTN</name>
<dbReference type="InterPro" id="IPR008995">
    <property type="entry name" value="Mo/tungstate-bd_C_term_dom"/>
</dbReference>
<dbReference type="InterPro" id="IPR017871">
    <property type="entry name" value="ABC_transporter-like_CS"/>
</dbReference>
<dbReference type="AlphaFoldDB" id="A0A1M7MVJ2"/>
<dbReference type="GO" id="GO:0005524">
    <property type="term" value="F:ATP binding"/>
    <property type="evidence" value="ECO:0007669"/>
    <property type="project" value="UniProtKB-KW"/>
</dbReference>
<evidence type="ECO:0000259" key="5">
    <source>
        <dbReference type="PROSITE" id="PS50893"/>
    </source>
</evidence>
<dbReference type="Gene3D" id="2.40.50.100">
    <property type="match status" value="1"/>
</dbReference>
<keyword evidence="7" id="KW-1185">Reference proteome</keyword>